<dbReference type="PANTHER" id="PTHR30111:SF1">
    <property type="entry name" value="33 KDA CHAPERONIN"/>
    <property type="match status" value="1"/>
</dbReference>
<dbReference type="GO" id="GO:0044183">
    <property type="term" value="F:protein folding chaperone"/>
    <property type="evidence" value="ECO:0007669"/>
    <property type="project" value="TreeGrafter"/>
</dbReference>
<dbReference type="EMBL" id="CAADRN010000042">
    <property type="protein sequence ID" value="VFU11742.1"/>
    <property type="molecule type" value="Genomic_DNA"/>
</dbReference>
<dbReference type="InterPro" id="IPR016154">
    <property type="entry name" value="Heat_shock_Hsp33_C"/>
</dbReference>
<dbReference type="PANTHER" id="PTHR30111">
    <property type="entry name" value="33 KDA CHAPERONIN"/>
    <property type="match status" value="1"/>
</dbReference>
<keyword evidence="5" id="KW-0676">Redox-active center</keyword>
<keyword evidence="1" id="KW-0963">Cytoplasm</keyword>
<keyword evidence="6" id="KW-0346">Stress response</keyword>
<evidence type="ECO:0000256" key="3">
    <source>
        <dbReference type="ARBA" id="ARBA00023157"/>
    </source>
</evidence>
<dbReference type="CDD" id="cd00498">
    <property type="entry name" value="Hsp33"/>
    <property type="match status" value="1"/>
</dbReference>
<protein>
    <submittedName>
        <fullName evidence="6">Disulfide bond chaperone (Heat shock protein HSP33)</fullName>
    </submittedName>
</protein>
<sequence>MSDYLVRGVGAGGQFRVFAAVTTDLAEEARRRHDTWPVASAALGRSLTAGLLLGANLKGDDLLTLRVFGDGPLGAIVVTATAKGEVKGYVQEPHVDLTPEVKGKLPVGTAVGKGILYVTKDMGLKEPFTGSVELVSGEIGEDVAQYLLTSEQTPSAVALGVLVAPEGFVAASGGLILQLFPDAGEDVLTRLEQSLNQLPPVSTLVNQGLTPEEIVSRAVGGLEVQYLEKNPVYFKCTCSRDRIKDILAAMGEAEIKNILEERGEAEVRCHFCGDSYTFNASELEDIISGL</sequence>
<dbReference type="NCBIfam" id="NF001033">
    <property type="entry name" value="PRK00114.1"/>
    <property type="match status" value="1"/>
</dbReference>
<proteinExistence type="inferred from homology"/>
<keyword evidence="3" id="KW-1015">Disulfide bond</keyword>
<dbReference type="AlphaFoldDB" id="A0A485LVJ8"/>
<dbReference type="SUPFAM" id="SSF64397">
    <property type="entry name" value="Hsp33 domain"/>
    <property type="match status" value="1"/>
</dbReference>
<organism evidence="6">
    <name type="scientific">anaerobic digester metagenome</name>
    <dbReference type="NCBI Taxonomy" id="1263854"/>
    <lineage>
        <taxon>unclassified sequences</taxon>
        <taxon>metagenomes</taxon>
        <taxon>ecological metagenomes</taxon>
    </lineage>
</organism>
<keyword evidence="4" id="KW-0143">Chaperone</keyword>
<dbReference type="SUPFAM" id="SSF118352">
    <property type="entry name" value="HSP33 redox switch-like"/>
    <property type="match status" value="1"/>
</dbReference>
<evidence type="ECO:0000256" key="2">
    <source>
        <dbReference type="ARBA" id="ARBA00022833"/>
    </source>
</evidence>
<keyword evidence="2" id="KW-0862">Zinc</keyword>
<evidence type="ECO:0000256" key="4">
    <source>
        <dbReference type="ARBA" id="ARBA00023186"/>
    </source>
</evidence>
<dbReference type="Pfam" id="PF01430">
    <property type="entry name" value="HSP33"/>
    <property type="match status" value="1"/>
</dbReference>
<dbReference type="InterPro" id="IPR000397">
    <property type="entry name" value="Heat_shock_Hsp33"/>
</dbReference>
<gene>
    <name evidence="6" type="primary">hslO</name>
    <name evidence="6" type="ORF">SCFA_1360001</name>
</gene>
<dbReference type="Gene3D" id="3.90.1280.10">
    <property type="entry name" value="HSP33 redox switch-like"/>
    <property type="match status" value="1"/>
</dbReference>
<dbReference type="GO" id="GO:0005737">
    <property type="term" value="C:cytoplasm"/>
    <property type="evidence" value="ECO:0007669"/>
    <property type="project" value="InterPro"/>
</dbReference>
<evidence type="ECO:0000313" key="6">
    <source>
        <dbReference type="EMBL" id="VFU11742.1"/>
    </source>
</evidence>
<dbReference type="HAMAP" id="MF_00117">
    <property type="entry name" value="HslO"/>
    <property type="match status" value="1"/>
</dbReference>
<evidence type="ECO:0000256" key="1">
    <source>
        <dbReference type="ARBA" id="ARBA00022490"/>
    </source>
</evidence>
<dbReference type="PIRSF" id="PIRSF005261">
    <property type="entry name" value="Heat_shock_Hsp33"/>
    <property type="match status" value="1"/>
</dbReference>
<name>A0A485LVJ8_9ZZZZ</name>
<dbReference type="GO" id="GO:0042026">
    <property type="term" value="P:protein refolding"/>
    <property type="evidence" value="ECO:0007669"/>
    <property type="project" value="TreeGrafter"/>
</dbReference>
<dbReference type="GO" id="GO:0051082">
    <property type="term" value="F:unfolded protein binding"/>
    <property type="evidence" value="ECO:0007669"/>
    <property type="project" value="InterPro"/>
</dbReference>
<evidence type="ECO:0000256" key="5">
    <source>
        <dbReference type="ARBA" id="ARBA00023284"/>
    </source>
</evidence>
<dbReference type="InterPro" id="IPR016153">
    <property type="entry name" value="Heat_shock_Hsp33_N"/>
</dbReference>
<dbReference type="Gene3D" id="3.55.30.10">
    <property type="entry name" value="Hsp33 domain"/>
    <property type="match status" value="1"/>
</dbReference>
<accession>A0A485LVJ8</accession>
<reference evidence="6" key="1">
    <citation type="submission" date="2019-03" db="EMBL/GenBank/DDBJ databases">
        <authorList>
            <person name="Hao L."/>
        </authorList>
    </citation>
    <scope>NUCLEOTIDE SEQUENCE</scope>
</reference>